<name>A0A6J5M1J7_9CAUD</name>
<accession>A0A6J5M1J7</accession>
<proteinExistence type="predicted"/>
<sequence length="182" mass="20064">MGLSNTGGKITYLNMKGGKFARKQANGDIELFDAVDGVITAAEFKDDEYNGTKFRKLLLTLVDGDERYLVQVRTDSGYFRGLTNSIANADIAQPVKLIASSKQVDGKPQTTIFVNQGGHALKWKWTKDNMGELPPLDSVKLKGKTVYDNSKQLEFFEQFWLGLVKTAAHAPAAVEAEDEAPF</sequence>
<organism evidence="1">
    <name type="scientific">uncultured Caudovirales phage</name>
    <dbReference type="NCBI Taxonomy" id="2100421"/>
    <lineage>
        <taxon>Viruses</taxon>
        <taxon>Duplodnaviria</taxon>
        <taxon>Heunggongvirae</taxon>
        <taxon>Uroviricota</taxon>
        <taxon>Caudoviricetes</taxon>
        <taxon>Peduoviridae</taxon>
        <taxon>Maltschvirus</taxon>
        <taxon>Maltschvirus maltsch</taxon>
    </lineage>
</organism>
<gene>
    <name evidence="1" type="ORF">UFOVP402_50</name>
</gene>
<evidence type="ECO:0000313" key="1">
    <source>
        <dbReference type="EMBL" id="CAB4140628.1"/>
    </source>
</evidence>
<dbReference type="EMBL" id="LR796374">
    <property type="protein sequence ID" value="CAB4140628.1"/>
    <property type="molecule type" value="Genomic_DNA"/>
</dbReference>
<protein>
    <submittedName>
        <fullName evidence="1">Uncharacterized protein</fullName>
    </submittedName>
</protein>
<reference evidence="1" key="1">
    <citation type="submission" date="2020-04" db="EMBL/GenBank/DDBJ databases">
        <authorList>
            <person name="Chiriac C."/>
            <person name="Salcher M."/>
            <person name="Ghai R."/>
            <person name="Kavagutti S V."/>
        </authorList>
    </citation>
    <scope>NUCLEOTIDE SEQUENCE</scope>
</reference>